<protein>
    <submittedName>
        <fullName evidence="2">Uncharacterized protein</fullName>
    </submittedName>
</protein>
<dbReference type="EMBL" id="FNHQ01000003">
    <property type="protein sequence ID" value="SDM22549.1"/>
    <property type="molecule type" value="Genomic_DNA"/>
</dbReference>
<accession>A0A1G9RGT6</accession>
<dbReference type="Proteomes" id="UP000199309">
    <property type="component" value="Unassembled WGS sequence"/>
</dbReference>
<dbReference type="OrthoDB" id="1623993at2"/>
<dbReference type="RefSeq" id="WP_091647812.1">
    <property type="nucleotide sequence ID" value="NZ_FNHQ01000003.1"/>
</dbReference>
<reference evidence="2 3" key="1">
    <citation type="submission" date="2016-10" db="EMBL/GenBank/DDBJ databases">
        <authorList>
            <person name="de Groot N.N."/>
        </authorList>
    </citation>
    <scope>NUCLEOTIDE SEQUENCE [LARGE SCALE GENOMIC DNA]</scope>
    <source>
        <strain evidence="2 3">DSM 16981</strain>
    </source>
</reference>
<name>A0A1G9RGT6_9FIRM</name>
<organism evidence="2 3">
    <name type="scientific">Megasphaera paucivorans</name>
    <dbReference type="NCBI Taxonomy" id="349095"/>
    <lineage>
        <taxon>Bacteria</taxon>
        <taxon>Bacillati</taxon>
        <taxon>Bacillota</taxon>
        <taxon>Negativicutes</taxon>
        <taxon>Veillonellales</taxon>
        <taxon>Veillonellaceae</taxon>
        <taxon>Megasphaera</taxon>
    </lineage>
</organism>
<proteinExistence type="predicted"/>
<sequence length="187" mass="20843">MKKIVLLIAAITMLIMSASFAADNTTDINGADNDDINTVEVLKTNDANYYRYENSRFQYAVDIPVTATEAIPSTNGDGCNFIDPADGATYTVYGAENTMHFTLQNLYNVDMGIINFPKLTNKSMGKNYYAIAWEKDNMSYYKKVVLNKDTYASFGIAYPLSKKEKYKAIIAHMDKSFVPVNAQTAAK</sequence>
<evidence type="ECO:0000313" key="3">
    <source>
        <dbReference type="Proteomes" id="UP000199309"/>
    </source>
</evidence>
<feature type="chain" id="PRO_5011563666" evidence="1">
    <location>
        <begin position="22"/>
        <end position="187"/>
    </location>
</feature>
<feature type="signal peptide" evidence="1">
    <location>
        <begin position="1"/>
        <end position="21"/>
    </location>
</feature>
<evidence type="ECO:0000313" key="2">
    <source>
        <dbReference type="EMBL" id="SDM22549.1"/>
    </source>
</evidence>
<keyword evidence="3" id="KW-1185">Reference proteome</keyword>
<dbReference type="STRING" id="349095.SAMN05660299_00461"/>
<evidence type="ECO:0000256" key="1">
    <source>
        <dbReference type="SAM" id="SignalP"/>
    </source>
</evidence>
<dbReference type="AlphaFoldDB" id="A0A1G9RGT6"/>
<keyword evidence="1" id="KW-0732">Signal</keyword>
<gene>
    <name evidence="2" type="ORF">SAMN05660299_00461</name>
</gene>